<name>A0A1H7LAE0_STIAU</name>
<protein>
    <recommendedName>
        <fullName evidence="3">Immunity protein 52</fullName>
    </recommendedName>
</protein>
<dbReference type="EMBL" id="FOAP01000003">
    <property type="protein sequence ID" value="SEK95337.1"/>
    <property type="molecule type" value="Genomic_DNA"/>
</dbReference>
<organism evidence="1 2">
    <name type="scientific">Stigmatella aurantiaca</name>
    <dbReference type="NCBI Taxonomy" id="41"/>
    <lineage>
        <taxon>Bacteria</taxon>
        <taxon>Pseudomonadati</taxon>
        <taxon>Myxococcota</taxon>
        <taxon>Myxococcia</taxon>
        <taxon>Myxococcales</taxon>
        <taxon>Cystobacterineae</taxon>
        <taxon>Archangiaceae</taxon>
        <taxon>Stigmatella</taxon>
    </lineage>
</organism>
<gene>
    <name evidence="1" type="ORF">SAMN05444354_103158</name>
</gene>
<evidence type="ECO:0000313" key="1">
    <source>
        <dbReference type="EMBL" id="SEK95337.1"/>
    </source>
</evidence>
<accession>A0A1H7LAE0</accession>
<dbReference type="InterPro" id="IPR045997">
    <property type="entry name" value="DUF5953"/>
</dbReference>
<evidence type="ECO:0000313" key="2">
    <source>
        <dbReference type="Proteomes" id="UP000182719"/>
    </source>
</evidence>
<keyword evidence="2" id="KW-1185">Reference proteome</keyword>
<dbReference type="OrthoDB" id="5497996at2"/>
<evidence type="ECO:0008006" key="3">
    <source>
        <dbReference type="Google" id="ProtNLM"/>
    </source>
</evidence>
<dbReference type="Pfam" id="PF19378">
    <property type="entry name" value="DUF5953"/>
    <property type="match status" value="1"/>
</dbReference>
<dbReference type="Proteomes" id="UP000182719">
    <property type="component" value="Unassembled WGS sequence"/>
</dbReference>
<reference evidence="2" key="1">
    <citation type="submission" date="2016-10" db="EMBL/GenBank/DDBJ databases">
        <authorList>
            <person name="Varghese N."/>
            <person name="Submissions S."/>
        </authorList>
    </citation>
    <scope>NUCLEOTIDE SEQUENCE [LARGE SCALE GENOMIC DNA]</scope>
    <source>
        <strain evidence="2">DSM 17044</strain>
    </source>
</reference>
<sequence>MPATQENELALIVYAPALVGDEGRPLAVVRGMERVLPGVHLGWMVSGEGQRMALPDRDAWVTRETADGGFPLLRSGDDAFRVTVTGWESPAGSSPGGKAQLEVHAVLPLSVDSLAVADVLESMGGNARAFWGHATPFRAGVEIARQTKSGAANSRPPPRGLPVLKLPCDIRSPEIPMRLGWLNYWPAATARAIGFPDLARDAELLSRSRRTAAGGWLVQLTEKPLDLDDPTHVEVLLSTYERFPEIGGRAPSR</sequence>
<dbReference type="AlphaFoldDB" id="A0A1H7LAE0"/>
<proteinExistence type="predicted"/>